<dbReference type="KEGG" id="hru:Halru_2141"/>
<evidence type="ECO:0000313" key="9">
    <source>
        <dbReference type="EMBL" id="AGB16730.1"/>
    </source>
</evidence>
<feature type="region of interest" description="Disordered" evidence="6">
    <location>
        <begin position="548"/>
        <end position="574"/>
    </location>
</feature>
<dbReference type="RefSeq" id="WP_015301343.1">
    <property type="nucleotide sequence ID" value="NC_019964.1"/>
</dbReference>
<feature type="transmembrane region" description="Helical" evidence="7">
    <location>
        <begin position="214"/>
        <end position="236"/>
    </location>
</feature>
<evidence type="ECO:0000256" key="7">
    <source>
        <dbReference type="SAM" id="Phobius"/>
    </source>
</evidence>
<feature type="compositionally biased region" description="Basic and acidic residues" evidence="6">
    <location>
        <begin position="243"/>
        <end position="256"/>
    </location>
</feature>
<feature type="transmembrane region" description="Helical" evidence="7">
    <location>
        <begin position="362"/>
        <end position="383"/>
    </location>
</feature>
<dbReference type="HOGENOM" id="CLU_018751_2_0_2"/>
<dbReference type="GeneID" id="14376649"/>
<feature type="transmembrane region" description="Helical" evidence="7">
    <location>
        <begin position="490"/>
        <end position="509"/>
    </location>
</feature>
<evidence type="ECO:0000256" key="6">
    <source>
        <dbReference type="SAM" id="MobiDB-lite"/>
    </source>
</evidence>
<feature type="transmembrane region" description="Helical" evidence="7">
    <location>
        <begin position="403"/>
        <end position="429"/>
    </location>
</feature>
<evidence type="ECO:0000256" key="2">
    <source>
        <dbReference type="ARBA" id="ARBA00022475"/>
    </source>
</evidence>
<gene>
    <name evidence="9" type="ordered locus">Halru_2141</name>
</gene>
<dbReference type="AlphaFoldDB" id="L0IAX2"/>
<reference evidence="9" key="1">
    <citation type="submission" date="2011-09" db="EMBL/GenBank/DDBJ databases">
        <title>Complete sequence of Halovivax ruber XH-70.</title>
        <authorList>
            <consortium name="US DOE Joint Genome Institute"/>
            <person name="Lucas S."/>
            <person name="Han J."/>
            <person name="Lapidus A."/>
            <person name="Cheng J.-F."/>
            <person name="Goodwin L."/>
            <person name="Pitluck S."/>
            <person name="Peters L."/>
            <person name="Mikhailova N."/>
            <person name="Davenport K."/>
            <person name="Detter J.C."/>
            <person name="Han C."/>
            <person name="Tapia R."/>
            <person name="Land M."/>
            <person name="Hauser L."/>
            <person name="Kyrpides N."/>
            <person name="Ivanova N."/>
            <person name="Pagani I."/>
            <person name="Sproer C."/>
            <person name="Anderson I."/>
            <person name="Woyke T."/>
        </authorList>
    </citation>
    <scope>NUCLEOTIDE SEQUENCE</scope>
    <source>
        <strain evidence="9">XH-70</strain>
    </source>
</reference>
<keyword evidence="2" id="KW-1003">Cell membrane</keyword>
<evidence type="ECO:0000259" key="8">
    <source>
        <dbReference type="Pfam" id="PF03553"/>
    </source>
</evidence>
<feature type="region of interest" description="Disordered" evidence="6">
    <location>
        <begin position="243"/>
        <end position="267"/>
    </location>
</feature>
<accession>L0IAX2</accession>
<dbReference type="PANTHER" id="PTHR43478">
    <property type="entry name" value="NA+/H+ ANTIPORTER-RELATED"/>
    <property type="match status" value="1"/>
</dbReference>
<evidence type="ECO:0000256" key="4">
    <source>
        <dbReference type="ARBA" id="ARBA00022989"/>
    </source>
</evidence>
<proteinExistence type="predicted"/>
<keyword evidence="3 7" id="KW-0812">Transmembrane</keyword>
<organism evidence="9 10">
    <name type="scientific">Halovivax ruber (strain DSM 18193 / JCM 13892 / XH-70)</name>
    <dbReference type="NCBI Taxonomy" id="797302"/>
    <lineage>
        <taxon>Archaea</taxon>
        <taxon>Methanobacteriati</taxon>
        <taxon>Methanobacteriota</taxon>
        <taxon>Stenosarchaea group</taxon>
        <taxon>Halobacteria</taxon>
        <taxon>Halobacteriales</taxon>
        <taxon>Natrialbaceae</taxon>
        <taxon>Halovivax</taxon>
    </lineage>
</organism>
<dbReference type="STRING" id="797302.Halru_2141"/>
<feature type="transmembrane region" description="Helical" evidence="7">
    <location>
        <begin position="82"/>
        <end position="103"/>
    </location>
</feature>
<dbReference type="Proteomes" id="UP000010846">
    <property type="component" value="Chromosome"/>
</dbReference>
<feature type="domain" description="Na+/H+ antiporter NhaC-like C-terminal" evidence="8">
    <location>
        <begin position="178"/>
        <end position="509"/>
    </location>
</feature>
<feature type="transmembrane region" description="Helical" evidence="7">
    <location>
        <begin position="515"/>
        <end position="532"/>
    </location>
</feature>
<dbReference type="EMBL" id="CP003050">
    <property type="protein sequence ID" value="AGB16730.1"/>
    <property type="molecule type" value="Genomic_DNA"/>
</dbReference>
<comment type="subcellular location">
    <subcellularLocation>
        <location evidence="1">Cell membrane</location>
        <topology evidence="1">Multi-pass membrane protein</topology>
    </subcellularLocation>
</comment>
<dbReference type="PANTHER" id="PTHR43478:SF1">
    <property type="entry name" value="NA+_H+ ANTIPORTER NHAC-LIKE C-TERMINAL DOMAIN-CONTAINING PROTEIN"/>
    <property type="match status" value="1"/>
</dbReference>
<name>L0IAX2_HALRX</name>
<dbReference type="OrthoDB" id="76879at2157"/>
<keyword evidence="10" id="KW-1185">Reference proteome</keyword>
<protein>
    <submittedName>
        <fullName evidence="9">Na+/H+ antiporter</fullName>
    </submittedName>
</protein>
<dbReference type="GO" id="GO:0005886">
    <property type="term" value="C:plasma membrane"/>
    <property type="evidence" value="ECO:0007669"/>
    <property type="project" value="UniProtKB-SubCell"/>
</dbReference>
<feature type="transmembrane region" description="Helical" evidence="7">
    <location>
        <begin position="12"/>
        <end position="41"/>
    </location>
</feature>
<feature type="transmembrane region" description="Helical" evidence="7">
    <location>
        <begin position="279"/>
        <end position="299"/>
    </location>
</feature>
<feature type="transmembrane region" description="Helical" evidence="7">
    <location>
        <begin position="319"/>
        <end position="342"/>
    </location>
</feature>
<evidence type="ECO:0000313" key="10">
    <source>
        <dbReference type="Proteomes" id="UP000010846"/>
    </source>
</evidence>
<sequence>MSEFGVLSLVPPLLAIGLAIITRKAVLSLFLGIWSGAVLYAGGPSPLDDPVGWLRSVAADGFGIFTTFDWIVAGIIADDGFYVQILVFTLLLGAGVSMIWNLGGSYAVRDWALERIETQRGATFAAWLLGLVMFFDDYANTAIVGSTIKDVSDELHVSREKLSYIVDSTAAPVATLAISSWIAFQLGEIEKAYDDLGLQDAPEPMEIFLQSIPYNMYAILAIVMVLIIVVTGRDYGEMLTAEHRSRSTGKVTRDDAQPMQDVEGDLGDPHAENPRLASFFTPVVVLAVVTLGTALWTGLPAEPLSTFIDRPGDTVFNAFIDASYASALVYGSFAMVVSGFVLGKVYGIMDAGESTGATIEGFGLMLTAVSILVLAWGIGTAVTALDTGGYVSNVIGESLPIELLPVVVLGAATFIAFSTGTAWGTMAILTPIGIPVAWSMAGDHTMVAVIVGMIFSGAIFGDHSSPISDTSVLSATFTGADLIDHVRTQIPYALTVGLVSALLITVWGFTRITPFILLPIGVVLLTGLVYGLSEFDARRKGVEPIAANGSEYAGDPVTPGSESDVSADGGSQPE</sequence>
<keyword evidence="5 7" id="KW-0472">Membrane</keyword>
<evidence type="ECO:0000256" key="5">
    <source>
        <dbReference type="ARBA" id="ARBA00023136"/>
    </source>
</evidence>
<feature type="transmembrane region" description="Helical" evidence="7">
    <location>
        <begin position="441"/>
        <end position="460"/>
    </location>
</feature>
<feature type="transmembrane region" description="Helical" evidence="7">
    <location>
        <begin position="124"/>
        <end position="148"/>
    </location>
</feature>
<evidence type="ECO:0000256" key="3">
    <source>
        <dbReference type="ARBA" id="ARBA00022692"/>
    </source>
</evidence>
<dbReference type="InterPro" id="IPR018461">
    <property type="entry name" value="Na/H_Antiport_NhaC-like_C"/>
</dbReference>
<keyword evidence="4 7" id="KW-1133">Transmembrane helix</keyword>
<evidence type="ECO:0000256" key="1">
    <source>
        <dbReference type="ARBA" id="ARBA00004651"/>
    </source>
</evidence>
<dbReference type="Pfam" id="PF03553">
    <property type="entry name" value="Na_H_antiporter"/>
    <property type="match status" value="1"/>
</dbReference>
<dbReference type="eggNOG" id="arCOG02009">
    <property type="taxonomic scope" value="Archaea"/>
</dbReference>